<dbReference type="GO" id="GO:0006281">
    <property type="term" value="P:DNA repair"/>
    <property type="evidence" value="ECO:0007669"/>
    <property type="project" value="TreeGrafter"/>
</dbReference>
<dbReference type="Proteomes" id="UP000249082">
    <property type="component" value="Unassembled WGS sequence"/>
</dbReference>
<dbReference type="Gene3D" id="3.40.50.1000">
    <property type="entry name" value="HAD superfamily/HAD-like"/>
    <property type="match status" value="1"/>
</dbReference>
<dbReference type="EC" id="3.1.3.18" evidence="4"/>
<gene>
    <name evidence="5" type="ORF">DI555_01325</name>
</gene>
<evidence type="ECO:0000313" key="5">
    <source>
        <dbReference type="EMBL" id="PZQ57594.1"/>
    </source>
</evidence>
<protein>
    <recommendedName>
        <fullName evidence="4">phosphoglycolate phosphatase</fullName>
        <ecNumber evidence="4">3.1.3.18</ecNumber>
    </recommendedName>
</protein>
<comment type="caution">
    <text evidence="5">The sequence shown here is derived from an EMBL/GenBank/DDBJ whole genome shotgun (WGS) entry which is preliminary data.</text>
</comment>
<comment type="pathway">
    <text evidence="2">Organic acid metabolism; glycolate biosynthesis; glycolate from 2-phosphoglycolate: step 1/1.</text>
</comment>
<dbReference type="AlphaFoldDB" id="A0A2W5NXC6"/>
<dbReference type="InterPro" id="IPR036412">
    <property type="entry name" value="HAD-like_sf"/>
</dbReference>
<name>A0A2W5NXC6_9SPHN</name>
<dbReference type="Pfam" id="PF00702">
    <property type="entry name" value="Hydrolase"/>
    <property type="match status" value="1"/>
</dbReference>
<organism evidence="5 6">
    <name type="scientific">Novosphingobium pentaromativorans</name>
    <dbReference type="NCBI Taxonomy" id="205844"/>
    <lineage>
        <taxon>Bacteria</taxon>
        <taxon>Pseudomonadati</taxon>
        <taxon>Pseudomonadota</taxon>
        <taxon>Alphaproteobacteria</taxon>
        <taxon>Sphingomonadales</taxon>
        <taxon>Sphingomonadaceae</taxon>
        <taxon>Novosphingobium</taxon>
    </lineage>
</organism>
<dbReference type="PANTHER" id="PTHR43434:SF1">
    <property type="entry name" value="PHOSPHOGLYCOLATE PHOSPHATASE"/>
    <property type="match status" value="1"/>
</dbReference>
<dbReference type="InterPro" id="IPR023214">
    <property type="entry name" value="HAD_sf"/>
</dbReference>
<proteinExistence type="inferred from homology"/>
<sequence length="239" mass="26435">MASKGVETVTVVAWSKVRLVVFDLDGTLYDQPPLRRAMALELAKHSLRRRSLRTVETLRAYRRIRELLGRVQGDDFTNEQFRLTARRCGCSEGEVRALVEEWIEHRPLAHLPRYKARGIDSLFSALRATGRRIAVWSDYPVIDKLAALGLKADHVIWSGDQGVGRLKPDPTGLLALLEEAGITAEETLVIGDRMDRDAAGAAAIGVPALIRSAHGGGKAIFRRFDDPPFAPILAEARHA</sequence>
<dbReference type="GO" id="GO:0005829">
    <property type="term" value="C:cytosol"/>
    <property type="evidence" value="ECO:0007669"/>
    <property type="project" value="TreeGrafter"/>
</dbReference>
<comment type="catalytic activity">
    <reaction evidence="1">
        <text>2-phosphoglycolate + H2O = glycolate + phosphate</text>
        <dbReference type="Rhea" id="RHEA:14369"/>
        <dbReference type="ChEBI" id="CHEBI:15377"/>
        <dbReference type="ChEBI" id="CHEBI:29805"/>
        <dbReference type="ChEBI" id="CHEBI:43474"/>
        <dbReference type="ChEBI" id="CHEBI:58033"/>
        <dbReference type="EC" id="3.1.3.18"/>
    </reaction>
</comment>
<reference evidence="5 6" key="1">
    <citation type="submission" date="2017-08" db="EMBL/GenBank/DDBJ databases">
        <title>Infants hospitalized years apart are colonized by the same room-sourced microbial strains.</title>
        <authorList>
            <person name="Brooks B."/>
            <person name="Olm M.R."/>
            <person name="Firek B.A."/>
            <person name="Baker R."/>
            <person name="Thomas B.C."/>
            <person name="Morowitz M.J."/>
            <person name="Banfield J.F."/>
        </authorList>
    </citation>
    <scope>NUCLEOTIDE SEQUENCE [LARGE SCALE GENOMIC DNA]</scope>
    <source>
        <strain evidence="5">S2_005_002_R2_33</strain>
    </source>
</reference>
<accession>A0A2W5NXC6</accession>
<evidence type="ECO:0000313" key="6">
    <source>
        <dbReference type="Proteomes" id="UP000249082"/>
    </source>
</evidence>
<evidence type="ECO:0000256" key="3">
    <source>
        <dbReference type="ARBA" id="ARBA00006171"/>
    </source>
</evidence>
<evidence type="ECO:0000256" key="1">
    <source>
        <dbReference type="ARBA" id="ARBA00000830"/>
    </source>
</evidence>
<keyword evidence="5" id="KW-0378">Hydrolase</keyword>
<evidence type="ECO:0000256" key="4">
    <source>
        <dbReference type="ARBA" id="ARBA00013078"/>
    </source>
</evidence>
<dbReference type="EMBL" id="QFPX01000001">
    <property type="protein sequence ID" value="PZQ57594.1"/>
    <property type="molecule type" value="Genomic_DNA"/>
</dbReference>
<dbReference type="InterPro" id="IPR050155">
    <property type="entry name" value="HAD-like_hydrolase_sf"/>
</dbReference>
<dbReference type="GO" id="GO:0008967">
    <property type="term" value="F:phosphoglycolate phosphatase activity"/>
    <property type="evidence" value="ECO:0007669"/>
    <property type="project" value="UniProtKB-EC"/>
</dbReference>
<evidence type="ECO:0000256" key="2">
    <source>
        <dbReference type="ARBA" id="ARBA00004818"/>
    </source>
</evidence>
<dbReference type="SUPFAM" id="SSF56784">
    <property type="entry name" value="HAD-like"/>
    <property type="match status" value="1"/>
</dbReference>
<comment type="similarity">
    <text evidence="3">Belongs to the HAD-like hydrolase superfamily. CbbY/CbbZ/Gph/YieH family.</text>
</comment>
<dbReference type="PANTHER" id="PTHR43434">
    <property type="entry name" value="PHOSPHOGLYCOLATE PHOSPHATASE"/>
    <property type="match status" value="1"/>
</dbReference>